<dbReference type="PRINTS" id="PR01438">
    <property type="entry name" value="UNVRSLSTRESS"/>
</dbReference>
<comment type="caution">
    <text evidence="3">The sequence shown here is derived from an EMBL/GenBank/DDBJ whole genome shotgun (WGS) entry which is preliminary data.</text>
</comment>
<evidence type="ECO:0000313" key="4">
    <source>
        <dbReference type="Proteomes" id="UP001500390"/>
    </source>
</evidence>
<dbReference type="CDD" id="cd00293">
    <property type="entry name" value="USP-like"/>
    <property type="match status" value="1"/>
</dbReference>
<evidence type="ECO:0000259" key="2">
    <source>
        <dbReference type="Pfam" id="PF00582"/>
    </source>
</evidence>
<dbReference type="PANTHER" id="PTHR46268:SF6">
    <property type="entry name" value="UNIVERSAL STRESS PROTEIN UP12"/>
    <property type="match status" value="1"/>
</dbReference>
<gene>
    <name evidence="3" type="ORF">GCM10023153_24850</name>
</gene>
<reference evidence="4" key="1">
    <citation type="journal article" date="2019" name="Int. J. Syst. Evol. Microbiol.">
        <title>The Global Catalogue of Microorganisms (GCM) 10K type strain sequencing project: providing services to taxonomists for standard genome sequencing and annotation.</title>
        <authorList>
            <consortium name="The Broad Institute Genomics Platform"/>
            <consortium name="The Broad Institute Genome Sequencing Center for Infectious Disease"/>
            <person name="Wu L."/>
            <person name="Ma J."/>
        </authorList>
    </citation>
    <scope>NUCLEOTIDE SEQUENCE [LARGE SCALE GENOMIC DNA]</scope>
    <source>
        <strain evidence="4">JCM 17738</strain>
    </source>
</reference>
<comment type="similarity">
    <text evidence="1">Belongs to the universal stress protein A family.</text>
</comment>
<evidence type="ECO:0000256" key="1">
    <source>
        <dbReference type="ARBA" id="ARBA00008791"/>
    </source>
</evidence>
<dbReference type="InterPro" id="IPR006016">
    <property type="entry name" value="UspA"/>
</dbReference>
<proteinExistence type="inferred from homology"/>
<feature type="domain" description="UspA" evidence="2">
    <location>
        <begin position="5"/>
        <end position="139"/>
    </location>
</feature>
<evidence type="ECO:0000313" key="3">
    <source>
        <dbReference type="EMBL" id="GAA4399137.1"/>
    </source>
</evidence>
<dbReference type="PANTHER" id="PTHR46268">
    <property type="entry name" value="STRESS RESPONSE PROTEIN NHAX"/>
    <property type="match status" value="1"/>
</dbReference>
<protein>
    <submittedName>
        <fullName evidence="3">Universal stress protein</fullName>
    </submittedName>
</protein>
<dbReference type="InterPro" id="IPR014729">
    <property type="entry name" value="Rossmann-like_a/b/a_fold"/>
</dbReference>
<accession>A0ABP8K1F9</accession>
<dbReference type="EMBL" id="BAABFX010000033">
    <property type="protein sequence ID" value="GAA4399137.1"/>
    <property type="molecule type" value="Genomic_DNA"/>
</dbReference>
<dbReference type="Pfam" id="PF00582">
    <property type="entry name" value="Usp"/>
    <property type="match status" value="2"/>
</dbReference>
<sequence length="287" mass="29237">MSASRVVVGVDGSPLSMAAVSAAAQITSERGLPLHVLHAFAVDLPMLGFGELAKDSDVVSTHADRLVTQGVARAHAIDPSLTVTTAVRDGYASQALVDAARTAALVVVGAMGHGLFSRASVGAVAMQVVTHARCPVLVVGHEGGPPASEDAAVVVGVDGSKASLRALSAAFDEAVRRSAPLRVVHAWEPSSASDPTLSGDSTWSDYAADLERTLSSALSAQQASNPHVEVSYEVVTGEPVQTLLDHAADAGLLVVGSRGSGGFPGLHVGSTALRLMGRSPCPVLFTR</sequence>
<dbReference type="SUPFAM" id="SSF52402">
    <property type="entry name" value="Adenine nucleotide alpha hydrolases-like"/>
    <property type="match status" value="2"/>
</dbReference>
<dbReference type="RefSeq" id="WP_159899784.1">
    <property type="nucleotide sequence ID" value="NZ_BAABFX010000033.1"/>
</dbReference>
<organism evidence="3 4">
    <name type="scientific">Ornithinibacter aureus</name>
    <dbReference type="NCBI Taxonomy" id="622664"/>
    <lineage>
        <taxon>Bacteria</taxon>
        <taxon>Bacillati</taxon>
        <taxon>Actinomycetota</taxon>
        <taxon>Actinomycetes</taxon>
        <taxon>Micrococcales</taxon>
        <taxon>Intrasporangiaceae</taxon>
        <taxon>Ornithinibacter</taxon>
    </lineage>
</organism>
<dbReference type="Gene3D" id="3.40.50.620">
    <property type="entry name" value="HUPs"/>
    <property type="match status" value="2"/>
</dbReference>
<dbReference type="InterPro" id="IPR006015">
    <property type="entry name" value="Universal_stress_UspA"/>
</dbReference>
<dbReference type="Proteomes" id="UP001500390">
    <property type="component" value="Unassembled WGS sequence"/>
</dbReference>
<name>A0ABP8K1F9_9MICO</name>
<keyword evidence="4" id="KW-1185">Reference proteome</keyword>
<feature type="domain" description="UspA" evidence="2">
    <location>
        <begin position="153"/>
        <end position="287"/>
    </location>
</feature>